<keyword evidence="1" id="KW-0479">Metal-binding</keyword>
<sequence>SLFYFTEALNVIPNSVYRTALKLRAVQSLCQLDLTDVSLVEYILPSHSCQAEKQKPLPAEQLFKGLTELFKRASSEKPGQVEPRAPELTLRLLMAAYDRNGVGFIQPRSSAAAMIALSGDSLPTKYRGKGYIIFSYMNKLCTVSCGDCEQTGIPFQVLNSAVGEERFLAWLWSEPAVLLWLPTLYRLLATEMVTHKVKCNVCKHFPITGLRYHCLKCLNFNLCQTCFFTGQLCKPHKKTHPIVEHCRTQVSARDNIKLFSRVIRNNLLPGRCKRKEALRRKALGLMDNRDFPTQGIDLLADMCIENGARDVTTLVLSLVAATSQRMPGGAILAKQYNFSSGVGHRHPVIMWHVSLRATSTVLTW</sequence>
<dbReference type="GO" id="GO:0008270">
    <property type="term" value="F:zinc ion binding"/>
    <property type="evidence" value="ECO:0007669"/>
    <property type="project" value="UniProtKB-KW"/>
</dbReference>
<dbReference type="GeneTree" id="ENSGT00940000162403"/>
<evidence type="ECO:0000256" key="1">
    <source>
        <dbReference type="ARBA" id="ARBA00022723"/>
    </source>
</evidence>
<dbReference type="InterPro" id="IPR015154">
    <property type="entry name" value="EF-hand_dom_typ2"/>
</dbReference>
<organism evidence="6 7">
    <name type="scientific">Anolis carolinensis</name>
    <name type="common">Green anole</name>
    <name type="synonym">American chameleon</name>
    <dbReference type="NCBI Taxonomy" id="28377"/>
    <lineage>
        <taxon>Eukaryota</taxon>
        <taxon>Metazoa</taxon>
        <taxon>Chordata</taxon>
        <taxon>Craniata</taxon>
        <taxon>Vertebrata</taxon>
        <taxon>Euteleostomi</taxon>
        <taxon>Lepidosauria</taxon>
        <taxon>Squamata</taxon>
        <taxon>Bifurcata</taxon>
        <taxon>Unidentata</taxon>
        <taxon>Episquamata</taxon>
        <taxon>Toxicofera</taxon>
        <taxon>Iguania</taxon>
        <taxon>Dactyloidae</taxon>
        <taxon>Anolis</taxon>
    </lineage>
</organism>
<dbReference type="SUPFAM" id="SSF47473">
    <property type="entry name" value="EF-hand"/>
    <property type="match status" value="1"/>
</dbReference>
<dbReference type="PANTHER" id="PTHR12268:SF18">
    <property type="entry name" value="DYSTROTELIN"/>
    <property type="match status" value="1"/>
</dbReference>
<name>A0A803T204_ANOCA</name>
<dbReference type="Pfam" id="PF09068">
    <property type="entry name" value="EF-hand_2"/>
    <property type="match status" value="1"/>
</dbReference>
<dbReference type="Gene3D" id="1.10.238.10">
    <property type="entry name" value="EF-hand"/>
    <property type="match status" value="1"/>
</dbReference>
<dbReference type="InterPro" id="IPR043145">
    <property type="entry name" value="Znf_ZZ_sf"/>
</dbReference>
<keyword evidence="3" id="KW-0862">Zinc</keyword>
<proteinExistence type="predicted"/>
<dbReference type="PANTHER" id="PTHR12268">
    <property type="entry name" value="E3 UBIQUITIN-PROTEIN LIGASE KCMF1"/>
    <property type="match status" value="1"/>
</dbReference>
<dbReference type="SUPFAM" id="SSF57850">
    <property type="entry name" value="RING/U-box"/>
    <property type="match status" value="1"/>
</dbReference>
<evidence type="ECO:0000313" key="6">
    <source>
        <dbReference type="Ensembl" id="ENSACAP00000029244.1"/>
    </source>
</evidence>
<dbReference type="InterPro" id="IPR000433">
    <property type="entry name" value="Znf_ZZ"/>
</dbReference>
<dbReference type="Bgee" id="ENSACAG00000028631">
    <property type="expression patterns" value="Expressed in gonad and 2 other cell types or tissues"/>
</dbReference>
<dbReference type="PROSITE" id="PS01357">
    <property type="entry name" value="ZF_ZZ_1"/>
    <property type="match status" value="1"/>
</dbReference>
<keyword evidence="2 4" id="KW-0863">Zinc-finger</keyword>
<dbReference type="SMART" id="SM00291">
    <property type="entry name" value="ZnF_ZZ"/>
    <property type="match status" value="1"/>
</dbReference>
<protein>
    <recommendedName>
        <fullName evidence="5">ZZ-type domain-containing protein</fullName>
    </recommendedName>
</protein>
<dbReference type="Ensembl" id="ENSACAT00000051199.1">
    <property type="protein sequence ID" value="ENSACAP00000029244.1"/>
    <property type="gene ID" value="ENSACAG00000028631.2"/>
</dbReference>
<keyword evidence="7" id="KW-1185">Reference proteome</keyword>
<reference evidence="6" key="2">
    <citation type="submission" date="2025-08" db="UniProtKB">
        <authorList>
            <consortium name="Ensembl"/>
        </authorList>
    </citation>
    <scope>IDENTIFICATION</scope>
</reference>
<evidence type="ECO:0000256" key="3">
    <source>
        <dbReference type="ARBA" id="ARBA00022833"/>
    </source>
</evidence>
<evidence type="ECO:0000256" key="2">
    <source>
        <dbReference type="ARBA" id="ARBA00022771"/>
    </source>
</evidence>
<evidence type="ECO:0000256" key="4">
    <source>
        <dbReference type="PROSITE-ProRule" id="PRU00228"/>
    </source>
</evidence>
<dbReference type="Pfam" id="PF09069">
    <property type="entry name" value="EF-hand_3"/>
    <property type="match status" value="1"/>
</dbReference>
<dbReference type="AlphaFoldDB" id="A0A803T204"/>
<gene>
    <name evidence="6" type="primary">LOC103279494</name>
</gene>
<dbReference type="InterPro" id="IPR015153">
    <property type="entry name" value="EF-hand_dom_typ1"/>
</dbReference>
<reference evidence="6" key="3">
    <citation type="submission" date="2025-09" db="UniProtKB">
        <authorList>
            <consortium name="Ensembl"/>
        </authorList>
    </citation>
    <scope>IDENTIFICATION</scope>
</reference>
<dbReference type="InterPro" id="IPR050774">
    <property type="entry name" value="KCMF1/Dystrophin"/>
</dbReference>
<accession>A0A803T204</accession>
<dbReference type="Proteomes" id="UP000001646">
    <property type="component" value="Unplaced"/>
</dbReference>
<dbReference type="Gene3D" id="3.30.60.90">
    <property type="match status" value="1"/>
</dbReference>
<dbReference type="CDD" id="cd02334">
    <property type="entry name" value="ZZ_dystrophin"/>
    <property type="match status" value="1"/>
</dbReference>
<dbReference type="InterPro" id="IPR011992">
    <property type="entry name" value="EF-hand-dom_pair"/>
</dbReference>
<reference evidence="6" key="1">
    <citation type="submission" date="2009-12" db="EMBL/GenBank/DDBJ databases">
        <title>The Genome Sequence of Anolis carolinensis (Green Anole Lizard).</title>
        <authorList>
            <consortium name="The Genome Sequencing Platform"/>
            <person name="Di Palma F."/>
            <person name="Alfoldi J."/>
            <person name="Heiman D."/>
            <person name="Young S."/>
            <person name="Grabherr M."/>
            <person name="Johnson J."/>
            <person name="Lander E.S."/>
            <person name="Lindblad-Toh K."/>
        </authorList>
    </citation>
    <scope>NUCLEOTIDE SEQUENCE [LARGE SCALE GENOMIC DNA]</scope>
    <source>
        <strain evidence="6">JBL SC #1</strain>
    </source>
</reference>
<dbReference type="Pfam" id="PF00569">
    <property type="entry name" value="ZZ"/>
    <property type="match status" value="1"/>
</dbReference>
<evidence type="ECO:0000313" key="7">
    <source>
        <dbReference type="Proteomes" id="UP000001646"/>
    </source>
</evidence>
<dbReference type="PROSITE" id="PS50135">
    <property type="entry name" value="ZF_ZZ_2"/>
    <property type="match status" value="1"/>
</dbReference>
<evidence type="ECO:0000259" key="5">
    <source>
        <dbReference type="PROSITE" id="PS50135"/>
    </source>
</evidence>
<feature type="domain" description="ZZ-type" evidence="5">
    <location>
        <begin position="194"/>
        <end position="250"/>
    </location>
</feature>